<evidence type="ECO:0000256" key="6">
    <source>
        <dbReference type="ARBA" id="ARBA00023139"/>
    </source>
</evidence>
<dbReference type="InterPro" id="IPR008844">
    <property type="entry name" value="Spore_GerAC-like"/>
</dbReference>
<evidence type="ECO:0000313" key="12">
    <source>
        <dbReference type="Proteomes" id="UP000295658"/>
    </source>
</evidence>
<dbReference type="AlphaFoldDB" id="A0A4R1QH66"/>
<dbReference type="GO" id="GO:0016020">
    <property type="term" value="C:membrane"/>
    <property type="evidence" value="ECO:0007669"/>
    <property type="project" value="UniProtKB-SubCell"/>
</dbReference>
<comment type="caution">
    <text evidence="11">The sequence shown here is derived from an EMBL/GenBank/DDBJ whole genome shotgun (WGS) entry which is preliminary data.</text>
</comment>
<protein>
    <submittedName>
        <fullName evidence="11">Spore germination protein</fullName>
    </submittedName>
</protein>
<keyword evidence="3" id="KW-0309">Germination</keyword>
<dbReference type="RefSeq" id="WP_132948420.1">
    <property type="nucleotide sequence ID" value="NZ_SLUL01000007.1"/>
</dbReference>
<dbReference type="OrthoDB" id="2592518at2"/>
<comment type="subcellular location">
    <subcellularLocation>
        <location evidence="1">Membrane</location>
        <topology evidence="1">Lipid-anchor</topology>
    </subcellularLocation>
</comment>
<dbReference type="InterPro" id="IPR038501">
    <property type="entry name" value="Spore_GerAC_C_sf"/>
</dbReference>
<evidence type="ECO:0000259" key="10">
    <source>
        <dbReference type="Pfam" id="PF25198"/>
    </source>
</evidence>
<evidence type="ECO:0000256" key="4">
    <source>
        <dbReference type="ARBA" id="ARBA00022729"/>
    </source>
</evidence>
<name>A0A4R1QH66_9BACL</name>
<dbReference type="Gene3D" id="3.30.300.210">
    <property type="entry name" value="Nutrient germinant receptor protein C, domain 3"/>
    <property type="match status" value="1"/>
</dbReference>
<evidence type="ECO:0000256" key="1">
    <source>
        <dbReference type="ARBA" id="ARBA00004635"/>
    </source>
</evidence>
<dbReference type="PANTHER" id="PTHR35789:SF1">
    <property type="entry name" value="SPORE GERMINATION PROTEIN B3"/>
    <property type="match status" value="1"/>
</dbReference>
<comment type="similarity">
    <text evidence="2">Belongs to the GerABKC lipoprotein family.</text>
</comment>
<evidence type="ECO:0000256" key="5">
    <source>
        <dbReference type="ARBA" id="ARBA00023136"/>
    </source>
</evidence>
<accession>A0A4R1QH66</accession>
<evidence type="ECO:0000256" key="2">
    <source>
        <dbReference type="ARBA" id="ARBA00007886"/>
    </source>
</evidence>
<evidence type="ECO:0000256" key="8">
    <source>
        <dbReference type="SAM" id="Coils"/>
    </source>
</evidence>
<feature type="domain" description="Spore germination protein N-terminal" evidence="10">
    <location>
        <begin position="18"/>
        <end position="183"/>
    </location>
</feature>
<gene>
    <name evidence="11" type="ORF">EDD69_10718</name>
</gene>
<sequence>MKWWIVIWMMLAGCVEPRILEEQGIFTAVGFDKVGERYKASSVMLSFRSQRSSRSEVIQATNVTSKGTRQDLEAQTSHNLGSGQLRVVLYGKELAEKEGIFLFTDTFRRDANIGSLVYLAVAESSAEEIVKSKKLEDVPDIGTYLYRLIEKNLKSESLLAATLHEFIASYYDVGKDPILPYLSLQDGKPIIKYVALFHRDRFVGKIRLDESFYIKLLSKKYNAGMKNIIIPRKNIAPILLNKDELEKNIKFVLNEIRSDSKIKLVSAEPVPSFRIHVKMDAEILEISEKIKPFTKKNINMLEKAIEKQMKHEIDRLLKKLKKHNADPIGFGQIYDHSLRRYELTNQKWDERYKKAKIDVRVDINILRTGTID</sequence>
<keyword evidence="7" id="KW-0449">Lipoprotein</keyword>
<keyword evidence="12" id="KW-1185">Reference proteome</keyword>
<keyword evidence="8" id="KW-0175">Coiled coil</keyword>
<organism evidence="11 12">
    <name type="scientific">Thermolongibacillus altinsuensis</name>
    <dbReference type="NCBI Taxonomy" id="575256"/>
    <lineage>
        <taxon>Bacteria</taxon>
        <taxon>Bacillati</taxon>
        <taxon>Bacillota</taxon>
        <taxon>Bacilli</taxon>
        <taxon>Bacillales</taxon>
        <taxon>Anoxybacillaceae</taxon>
        <taxon>Thermolongibacillus</taxon>
    </lineage>
</organism>
<dbReference type="EMBL" id="SLUL01000007">
    <property type="protein sequence ID" value="TCL49198.1"/>
    <property type="molecule type" value="Genomic_DNA"/>
</dbReference>
<keyword evidence="6" id="KW-0564">Palmitate</keyword>
<keyword evidence="5" id="KW-0472">Membrane</keyword>
<dbReference type="Proteomes" id="UP000295658">
    <property type="component" value="Unassembled WGS sequence"/>
</dbReference>
<keyword evidence="4" id="KW-0732">Signal</keyword>
<dbReference type="GO" id="GO:0009847">
    <property type="term" value="P:spore germination"/>
    <property type="evidence" value="ECO:0007669"/>
    <property type="project" value="InterPro"/>
</dbReference>
<feature type="coiled-coil region" evidence="8">
    <location>
        <begin position="306"/>
        <end position="358"/>
    </location>
</feature>
<proteinExistence type="inferred from homology"/>
<evidence type="ECO:0000256" key="3">
    <source>
        <dbReference type="ARBA" id="ARBA00022544"/>
    </source>
</evidence>
<feature type="domain" description="Spore germination GerAC-like C-terminal" evidence="9">
    <location>
        <begin position="194"/>
        <end position="369"/>
    </location>
</feature>
<dbReference type="PANTHER" id="PTHR35789">
    <property type="entry name" value="SPORE GERMINATION PROTEIN B3"/>
    <property type="match status" value="1"/>
</dbReference>
<evidence type="ECO:0000256" key="7">
    <source>
        <dbReference type="ARBA" id="ARBA00023288"/>
    </source>
</evidence>
<dbReference type="InterPro" id="IPR057336">
    <property type="entry name" value="GerAC_N"/>
</dbReference>
<reference evidence="11 12" key="1">
    <citation type="submission" date="2019-03" db="EMBL/GenBank/DDBJ databases">
        <title>Genomic Encyclopedia of Type Strains, Phase IV (KMG-IV): sequencing the most valuable type-strain genomes for metagenomic binning, comparative biology and taxonomic classification.</title>
        <authorList>
            <person name="Goeker M."/>
        </authorList>
    </citation>
    <scope>NUCLEOTIDE SEQUENCE [LARGE SCALE GENOMIC DNA]</scope>
    <source>
        <strain evidence="11 12">DSM 24979</strain>
    </source>
</reference>
<dbReference type="Pfam" id="PF05504">
    <property type="entry name" value="Spore_GerAC"/>
    <property type="match status" value="1"/>
</dbReference>
<dbReference type="InterPro" id="IPR046953">
    <property type="entry name" value="Spore_GerAC-like_C"/>
</dbReference>
<dbReference type="Pfam" id="PF25198">
    <property type="entry name" value="Spore_GerAC_N"/>
    <property type="match status" value="1"/>
</dbReference>
<evidence type="ECO:0000259" key="9">
    <source>
        <dbReference type="Pfam" id="PF05504"/>
    </source>
</evidence>
<dbReference type="NCBIfam" id="TIGR02887">
    <property type="entry name" value="spore_ger_x_C"/>
    <property type="match status" value="1"/>
</dbReference>
<evidence type="ECO:0000313" key="11">
    <source>
        <dbReference type="EMBL" id="TCL49198.1"/>
    </source>
</evidence>